<dbReference type="EMBL" id="CP089983">
    <property type="protein sequence ID" value="WXB04825.1"/>
    <property type="molecule type" value="Genomic_DNA"/>
</dbReference>
<proteinExistence type="predicted"/>
<keyword evidence="1" id="KW-1133">Transmembrane helix</keyword>
<gene>
    <name evidence="2" type="ORF">LVJ94_49025</name>
</gene>
<dbReference type="RefSeq" id="WP_394834467.1">
    <property type="nucleotide sequence ID" value="NZ_CP089929.1"/>
</dbReference>
<feature type="transmembrane region" description="Helical" evidence="1">
    <location>
        <begin position="131"/>
        <end position="149"/>
    </location>
</feature>
<keyword evidence="3" id="KW-1185">Reference proteome</keyword>
<organism evidence="2 3">
    <name type="scientific">Pendulispora rubella</name>
    <dbReference type="NCBI Taxonomy" id="2741070"/>
    <lineage>
        <taxon>Bacteria</taxon>
        <taxon>Pseudomonadati</taxon>
        <taxon>Myxococcota</taxon>
        <taxon>Myxococcia</taxon>
        <taxon>Myxococcales</taxon>
        <taxon>Sorangiineae</taxon>
        <taxon>Pendulisporaceae</taxon>
        <taxon>Pendulispora</taxon>
    </lineage>
</organism>
<accession>A0ABZ2L3A8</accession>
<evidence type="ECO:0000313" key="3">
    <source>
        <dbReference type="Proteomes" id="UP001374803"/>
    </source>
</evidence>
<sequence>MAGTRELMEVTLPPFRAQTRYLHCPQCIMFASNNSRGLHLERANLRWSVNGHLVFAHPSNASGSSILDRVRQIPGAKIVQEEGYLWRAKFTDRPNLFCNHEVVVTMTDSEESWPESMDVEIYFETSSTTTFAFAWLVLSVVGIPFAFAWRARSIQRCRALARKLLSQSTFEESLVTRVTDGPYR</sequence>
<keyword evidence="1" id="KW-0472">Membrane</keyword>
<dbReference type="Proteomes" id="UP001374803">
    <property type="component" value="Chromosome"/>
</dbReference>
<keyword evidence="1" id="KW-0812">Transmembrane</keyword>
<reference evidence="2" key="1">
    <citation type="submission" date="2021-12" db="EMBL/GenBank/DDBJ databases">
        <title>Discovery of the Pendulisporaceae a myxobacterial family with distinct sporulation behavior and unique specialized metabolism.</title>
        <authorList>
            <person name="Garcia R."/>
            <person name="Popoff A."/>
            <person name="Bader C.D."/>
            <person name="Loehr J."/>
            <person name="Walesch S."/>
            <person name="Walt C."/>
            <person name="Boldt J."/>
            <person name="Bunk B."/>
            <person name="Haeckl F.J.F.P.J."/>
            <person name="Gunesch A.P."/>
            <person name="Birkelbach J."/>
            <person name="Nuebel U."/>
            <person name="Pietschmann T."/>
            <person name="Bach T."/>
            <person name="Mueller R."/>
        </authorList>
    </citation>
    <scope>NUCLEOTIDE SEQUENCE</scope>
    <source>
        <strain evidence="2">MSr11367</strain>
    </source>
</reference>
<evidence type="ECO:0000256" key="1">
    <source>
        <dbReference type="SAM" id="Phobius"/>
    </source>
</evidence>
<protein>
    <submittedName>
        <fullName evidence="2">Uncharacterized protein</fullName>
    </submittedName>
</protein>
<evidence type="ECO:0000313" key="2">
    <source>
        <dbReference type="EMBL" id="WXB04825.1"/>
    </source>
</evidence>
<name>A0ABZ2L3A8_9BACT</name>